<organism evidence="2 3">
    <name type="scientific">Apiosordaria backusii</name>
    <dbReference type="NCBI Taxonomy" id="314023"/>
    <lineage>
        <taxon>Eukaryota</taxon>
        <taxon>Fungi</taxon>
        <taxon>Dikarya</taxon>
        <taxon>Ascomycota</taxon>
        <taxon>Pezizomycotina</taxon>
        <taxon>Sordariomycetes</taxon>
        <taxon>Sordariomycetidae</taxon>
        <taxon>Sordariales</taxon>
        <taxon>Lasiosphaeriaceae</taxon>
        <taxon>Apiosordaria</taxon>
    </lineage>
</organism>
<dbReference type="EMBL" id="JAUKTV010000001">
    <property type="protein sequence ID" value="KAK0747965.1"/>
    <property type="molecule type" value="Genomic_DNA"/>
</dbReference>
<sequence>MSQPPTRSPRSTDNEIELTGVGLYDLILIRVYPPLRPTAPFDTTILATQLAGQIHLLTGQATKNTHTYHETLSRARWREIPYPSVLRLNFLPRTCSTRDNTADVRRARSRPSDWSSEEEYSHIPRDSLARARSREIPYPKSTTPHKRSKADGDTKYIPRAENTQYPISQPTTPASTHERVRASSPACSSASGRGNTSYTYTPLPVESHFQNIIPPENPSPLLPRIPNELPSLETAPRSGGGPVRAQS</sequence>
<feature type="region of interest" description="Disordered" evidence="1">
    <location>
        <begin position="209"/>
        <end position="247"/>
    </location>
</feature>
<gene>
    <name evidence="2" type="ORF">B0T21DRAFT_14083</name>
</gene>
<name>A0AA40EYM6_9PEZI</name>
<feature type="compositionally biased region" description="Polar residues" evidence="1">
    <location>
        <begin position="185"/>
        <end position="195"/>
    </location>
</feature>
<accession>A0AA40EYM6</accession>
<dbReference type="AlphaFoldDB" id="A0AA40EYM6"/>
<feature type="compositionally biased region" description="Polar residues" evidence="1">
    <location>
        <begin position="161"/>
        <end position="175"/>
    </location>
</feature>
<feature type="compositionally biased region" description="Gly residues" evidence="1">
    <location>
        <begin position="238"/>
        <end position="247"/>
    </location>
</feature>
<evidence type="ECO:0000313" key="3">
    <source>
        <dbReference type="Proteomes" id="UP001172159"/>
    </source>
</evidence>
<keyword evidence="3" id="KW-1185">Reference proteome</keyword>
<protein>
    <submittedName>
        <fullName evidence="2">Uncharacterized protein</fullName>
    </submittedName>
</protein>
<reference evidence="2" key="1">
    <citation type="submission" date="2023-06" db="EMBL/GenBank/DDBJ databases">
        <title>Genome-scale phylogeny and comparative genomics of the fungal order Sordariales.</title>
        <authorList>
            <consortium name="Lawrence Berkeley National Laboratory"/>
            <person name="Hensen N."/>
            <person name="Bonometti L."/>
            <person name="Westerberg I."/>
            <person name="Brannstrom I.O."/>
            <person name="Guillou S."/>
            <person name="Cros-Aarteil S."/>
            <person name="Calhoun S."/>
            <person name="Haridas S."/>
            <person name="Kuo A."/>
            <person name="Mondo S."/>
            <person name="Pangilinan J."/>
            <person name="Riley R."/>
            <person name="Labutti K."/>
            <person name="Andreopoulos B."/>
            <person name="Lipzen A."/>
            <person name="Chen C."/>
            <person name="Yanf M."/>
            <person name="Daum C."/>
            <person name="Ng V."/>
            <person name="Clum A."/>
            <person name="Steindorff A."/>
            <person name="Ohm R."/>
            <person name="Martin F."/>
            <person name="Silar P."/>
            <person name="Natvig D."/>
            <person name="Lalanne C."/>
            <person name="Gautier V."/>
            <person name="Ament-Velasquez S.L."/>
            <person name="Kruys A."/>
            <person name="Hutchinson M.I."/>
            <person name="Powell A.J."/>
            <person name="Barry K."/>
            <person name="Miller A.N."/>
            <person name="Grigoriev I.V."/>
            <person name="Debuchy R."/>
            <person name="Gladieux P."/>
            <person name="Thoren M.H."/>
            <person name="Johannesson H."/>
        </authorList>
    </citation>
    <scope>NUCLEOTIDE SEQUENCE</scope>
    <source>
        <strain evidence="2">CBS 540.89</strain>
    </source>
</reference>
<proteinExistence type="predicted"/>
<feature type="compositionally biased region" description="Basic and acidic residues" evidence="1">
    <location>
        <begin position="119"/>
        <end position="137"/>
    </location>
</feature>
<feature type="compositionally biased region" description="Basic and acidic residues" evidence="1">
    <location>
        <begin position="149"/>
        <end position="158"/>
    </location>
</feature>
<dbReference type="Proteomes" id="UP001172159">
    <property type="component" value="Unassembled WGS sequence"/>
</dbReference>
<feature type="region of interest" description="Disordered" evidence="1">
    <location>
        <begin position="101"/>
        <end position="195"/>
    </location>
</feature>
<evidence type="ECO:0000256" key="1">
    <source>
        <dbReference type="SAM" id="MobiDB-lite"/>
    </source>
</evidence>
<comment type="caution">
    <text evidence="2">The sequence shown here is derived from an EMBL/GenBank/DDBJ whole genome shotgun (WGS) entry which is preliminary data.</text>
</comment>
<evidence type="ECO:0000313" key="2">
    <source>
        <dbReference type="EMBL" id="KAK0747965.1"/>
    </source>
</evidence>